<keyword evidence="2" id="KW-0378">Hydrolase</keyword>
<dbReference type="InterPro" id="IPR012337">
    <property type="entry name" value="RNaseH-like_sf"/>
</dbReference>
<dbReference type="Pfam" id="PF00929">
    <property type="entry name" value="RNase_T"/>
    <property type="match status" value="1"/>
</dbReference>
<keyword evidence="1" id="KW-0540">Nuclease</keyword>
<dbReference type="InterPro" id="IPR047201">
    <property type="entry name" value="ERI-1_3'hExo-like"/>
</dbReference>
<dbReference type="GO" id="GO:0000175">
    <property type="term" value="F:3'-5'-RNA exonuclease activity"/>
    <property type="evidence" value="ECO:0007669"/>
    <property type="project" value="InterPro"/>
</dbReference>
<keyword evidence="3" id="KW-0269">Exonuclease</keyword>
<evidence type="ECO:0000313" key="5">
    <source>
        <dbReference type="EMBL" id="PIR82618.1"/>
    </source>
</evidence>
<dbReference type="EMBL" id="PFBM01000010">
    <property type="protein sequence ID" value="PIR82618.1"/>
    <property type="molecule type" value="Genomic_DNA"/>
</dbReference>
<evidence type="ECO:0000256" key="3">
    <source>
        <dbReference type="ARBA" id="ARBA00022839"/>
    </source>
</evidence>
<comment type="caution">
    <text evidence="5">The sequence shown here is derived from an EMBL/GenBank/DDBJ whole genome shotgun (WGS) entry which is preliminary data.</text>
</comment>
<sequence>MEHGTENQSRLKVKFPAEFILFDFEYTAWEKSDERNWSGPGEHREIIQIGAIKVSATTLSETDSLLDYVRPEKNPELSDFIIQLTGITQTDIESRGIPFSQALKKLEEFIGGLRAYCWGRDIEVLKENCELLQVSTSLSSDHLTNLRPLMAPIFLNLGVDIDAYSSGTLIQAFEDEPLLKAHDALNDMRNLLSAIRYVREYVTIA</sequence>
<evidence type="ECO:0000256" key="2">
    <source>
        <dbReference type="ARBA" id="ARBA00022801"/>
    </source>
</evidence>
<dbReference type="CDD" id="cd06133">
    <property type="entry name" value="ERI-1_3'hExo_like"/>
    <property type="match status" value="1"/>
</dbReference>
<gene>
    <name evidence="5" type="ORF">COU20_01500</name>
</gene>
<reference evidence="6" key="1">
    <citation type="submission" date="2017-09" db="EMBL/GenBank/DDBJ databases">
        <title>Depth-based differentiation of microbial function through sediment-hosted aquifers and enrichment of novel symbionts in the deep terrestrial subsurface.</title>
        <authorList>
            <person name="Probst A.J."/>
            <person name="Ladd B."/>
            <person name="Jarett J.K."/>
            <person name="Geller-Mcgrath D.E."/>
            <person name="Sieber C.M.K."/>
            <person name="Emerson J.B."/>
            <person name="Anantharaman K."/>
            <person name="Thomas B.C."/>
            <person name="Malmstrom R."/>
            <person name="Stieglmeier M."/>
            <person name="Klingl A."/>
            <person name="Woyke T."/>
            <person name="Ryan C.M."/>
            <person name="Banfield J.F."/>
        </authorList>
    </citation>
    <scope>NUCLEOTIDE SEQUENCE [LARGE SCALE GENOMIC DNA]</scope>
</reference>
<name>A0A2H0U876_9BACT</name>
<dbReference type="SUPFAM" id="SSF53098">
    <property type="entry name" value="Ribonuclease H-like"/>
    <property type="match status" value="1"/>
</dbReference>
<evidence type="ECO:0000313" key="6">
    <source>
        <dbReference type="Proteomes" id="UP000231379"/>
    </source>
</evidence>
<feature type="domain" description="Exonuclease" evidence="4">
    <location>
        <begin position="18"/>
        <end position="204"/>
    </location>
</feature>
<accession>A0A2H0U876</accession>
<dbReference type="Gene3D" id="3.30.420.10">
    <property type="entry name" value="Ribonuclease H-like superfamily/Ribonuclease H"/>
    <property type="match status" value="1"/>
</dbReference>
<dbReference type="Proteomes" id="UP000231379">
    <property type="component" value="Unassembled WGS sequence"/>
</dbReference>
<protein>
    <recommendedName>
        <fullName evidence="4">Exonuclease domain-containing protein</fullName>
    </recommendedName>
</protein>
<evidence type="ECO:0000259" key="4">
    <source>
        <dbReference type="SMART" id="SM00479"/>
    </source>
</evidence>
<dbReference type="InterPro" id="IPR051274">
    <property type="entry name" value="3-5_Exoribonuclease"/>
</dbReference>
<dbReference type="PANTHER" id="PTHR23044:SF61">
    <property type="entry name" value="3'-5' EXORIBONUCLEASE 1-RELATED"/>
    <property type="match status" value="1"/>
</dbReference>
<dbReference type="InterPro" id="IPR036397">
    <property type="entry name" value="RNaseH_sf"/>
</dbReference>
<dbReference type="PANTHER" id="PTHR23044">
    <property type="entry name" value="3'-5' EXONUCLEASE ERI1-RELATED"/>
    <property type="match status" value="1"/>
</dbReference>
<proteinExistence type="predicted"/>
<organism evidence="5 6">
    <name type="scientific">Candidatus Kaiserbacteria bacterium CG10_big_fil_rev_8_21_14_0_10_59_10</name>
    <dbReference type="NCBI Taxonomy" id="1974612"/>
    <lineage>
        <taxon>Bacteria</taxon>
        <taxon>Candidatus Kaiseribacteriota</taxon>
    </lineage>
</organism>
<evidence type="ECO:0000256" key="1">
    <source>
        <dbReference type="ARBA" id="ARBA00022722"/>
    </source>
</evidence>
<dbReference type="InterPro" id="IPR013520">
    <property type="entry name" value="Ribonucl_H"/>
</dbReference>
<dbReference type="AlphaFoldDB" id="A0A2H0U876"/>
<dbReference type="GO" id="GO:0003676">
    <property type="term" value="F:nucleic acid binding"/>
    <property type="evidence" value="ECO:0007669"/>
    <property type="project" value="InterPro"/>
</dbReference>
<dbReference type="SMART" id="SM00479">
    <property type="entry name" value="EXOIII"/>
    <property type="match status" value="1"/>
</dbReference>